<keyword evidence="2" id="KW-1185">Reference proteome</keyword>
<evidence type="ECO:0000313" key="2">
    <source>
        <dbReference type="Proteomes" id="UP000308600"/>
    </source>
</evidence>
<protein>
    <submittedName>
        <fullName evidence="1">Uncharacterized protein</fullName>
    </submittedName>
</protein>
<dbReference type="EMBL" id="ML208836">
    <property type="protein sequence ID" value="TFK60074.1"/>
    <property type="molecule type" value="Genomic_DNA"/>
</dbReference>
<accession>A0ACD3A3V9</accession>
<proteinExistence type="predicted"/>
<sequence>MANHGRSDADLGSKRYTVTWNWRTTLNEVHRPQIREFITEHSDLVPGSEAYLADYQRQFTRYLKANVSKAEIEAARVLAQKWNEEKPPPEVQAR</sequence>
<dbReference type="Proteomes" id="UP000308600">
    <property type="component" value="Unassembled WGS sequence"/>
</dbReference>
<gene>
    <name evidence="1" type="ORF">BDN72DRAFT_850869</name>
</gene>
<name>A0ACD3A3V9_9AGAR</name>
<organism evidence="1 2">
    <name type="scientific">Pluteus cervinus</name>
    <dbReference type="NCBI Taxonomy" id="181527"/>
    <lineage>
        <taxon>Eukaryota</taxon>
        <taxon>Fungi</taxon>
        <taxon>Dikarya</taxon>
        <taxon>Basidiomycota</taxon>
        <taxon>Agaricomycotina</taxon>
        <taxon>Agaricomycetes</taxon>
        <taxon>Agaricomycetidae</taxon>
        <taxon>Agaricales</taxon>
        <taxon>Pluteineae</taxon>
        <taxon>Pluteaceae</taxon>
        <taxon>Pluteus</taxon>
    </lineage>
</organism>
<evidence type="ECO:0000313" key="1">
    <source>
        <dbReference type="EMBL" id="TFK60074.1"/>
    </source>
</evidence>
<reference evidence="1 2" key="1">
    <citation type="journal article" date="2019" name="Nat. Ecol. Evol.">
        <title>Megaphylogeny resolves global patterns of mushroom evolution.</title>
        <authorList>
            <person name="Varga T."/>
            <person name="Krizsan K."/>
            <person name="Foldi C."/>
            <person name="Dima B."/>
            <person name="Sanchez-Garcia M."/>
            <person name="Sanchez-Ramirez S."/>
            <person name="Szollosi G.J."/>
            <person name="Szarkandi J.G."/>
            <person name="Papp V."/>
            <person name="Albert L."/>
            <person name="Andreopoulos W."/>
            <person name="Angelini C."/>
            <person name="Antonin V."/>
            <person name="Barry K.W."/>
            <person name="Bougher N.L."/>
            <person name="Buchanan P."/>
            <person name="Buyck B."/>
            <person name="Bense V."/>
            <person name="Catcheside P."/>
            <person name="Chovatia M."/>
            <person name="Cooper J."/>
            <person name="Damon W."/>
            <person name="Desjardin D."/>
            <person name="Finy P."/>
            <person name="Geml J."/>
            <person name="Haridas S."/>
            <person name="Hughes K."/>
            <person name="Justo A."/>
            <person name="Karasinski D."/>
            <person name="Kautmanova I."/>
            <person name="Kiss B."/>
            <person name="Kocsube S."/>
            <person name="Kotiranta H."/>
            <person name="LaButti K.M."/>
            <person name="Lechner B.E."/>
            <person name="Liimatainen K."/>
            <person name="Lipzen A."/>
            <person name="Lukacs Z."/>
            <person name="Mihaltcheva S."/>
            <person name="Morgado L.N."/>
            <person name="Niskanen T."/>
            <person name="Noordeloos M.E."/>
            <person name="Ohm R.A."/>
            <person name="Ortiz-Santana B."/>
            <person name="Ovrebo C."/>
            <person name="Racz N."/>
            <person name="Riley R."/>
            <person name="Savchenko A."/>
            <person name="Shiryaev A."/>
            <person name="Soop K."/>
            <person name="Spirin V."/>
            <person name="Szebenyi C."/>
            <person name="Tomsovsky M."/>
            <person name="Tulloss R.E."/>
            <person name="Uehling J."/>
            <person name="Grigoriev I.V."/>
            <person name="Vagvolgyi C."/>
            <person name="Papp T."/>
            <person name="Martin F.M."/>
            <person name="Miettinen O."/>
            <person name="Hibbett D.S."/>
            <person name="Nagy L.G."/>
        </authorList>
    </citation>
    <scope>NUCLEOTIDE SEQUENCE [LARGE SCALE GENOMIC DNA]</scope>
    <source>
        <strain evidence="1 2">NL-1719</strain>
    </source>
</reference>